<gene>
    <name evidence="2" type="ORF">PROFUN_16646</name>
</gene>
<feature type="region of interest" description="Disordered" evidence="1">
    <location>
        <begin position="246"/>
        <end position="280"/>
    </location>
</feature>
<keyword evidence="3" id="KW-1185">Reference proteome</keyword>
<proteinExistence type="predicted"/>
<reference evidence="2 3" key="1">
    <citation type="journal article" date="2018" name="Genome Biol. Evol.">
        <title>Multiple Roots of Fruiting Body Formation in Amoebozoa.</title>
        <authorList>
            <person name="Hillmann F."/>
            <person name="Forbes G."/>
            <person name="Novohradska S."/>
            <person name="Ferling I."/>
            <person name="Riege K."/>
            <person name="Groth M."/>
            <person name="Westermann M."/>
            <person name="Marz M."/>
            <person name="Spaller T."/>
            <person name="Winckler T."/>
            <person name="Schaap P."/>
            <person name="Glockner G."/>
        </authorList>
    </citation>
    <scope>NUCLEOTIDE SEQUENCE [LARGE SCALE GENOMIC DNA]</scope>
    <source>
        <strain evidence="2 3">Jena</strain>
    </source>
</reference>
<comment type="caution">
    <text evidence="2">The sequence shown here is derived from an EMBL/GenBank/DDBJ whole genome shotgun (WGS) entry which is preliminary data.</text>
</comment>
<dbReference type="AlphaFoldDB" id="A0A2P6MPV6"/>
<sequence>MNKPKKQFLGCVAKHTPPEYKIVPYSGLRNSAYEKELNAGHTNRAAVLRPPPGMKIQHLPKGIREYVSRNPADFKDYLDEISAKTKYLSTMKCQPDKKERTRSKKRDSKDAIYSQTPLMQGTESGGEFCRLQRTQGMLLFENSATKKHIQCMFIEKEHLGFLWFEIILYKQRLIELFGSYVVTIHHKRQNTKIRGKKCELNEESDNLKGLFEKELASYNNKKQCMKMNNKRYEERLQDLIEEKEKDHLEPCRGPGDAATKNMENKDWDSPPEKKPDLLNMDGNDVTRAVTYWMTTCLQVRPQENEAGSDHNGRKVRFADANFENKNFRFGKAKNFCKPALTPWQKGSGDER</sequence>
<evidence type="ECO:0000256" key="1">
    <source>
        <dbReference type="SAM" id="MobiDB-lite"/>
    </source>
</evidence>
<dbReference type="EMBL" id="MDYQ01000561">
    <property type="protein sequence ID" value="PRP73727.1"/>
    <property type="molecule type" value="Genomic_DNA"/>
</dbReference>
<accession>A0A2P6MPV6</accession>
<feature type="compositionally biased region" description="Basic and acidic residues" evidence="1">
    <location>
        <begin position="262"/>
        <end position="276"/>
    </location>
</feature>
<organism evidence="2 3">
    <name type="scientific">Planoprotostelium fungivorum</name>
    <dbReference type="NCBI Taxonomy" id="1890364"/>
    <lineage>
        <taxon>Eukaryota</taxon>
        <taxon>Amoebozoa</taxon>
        <taxon>Evosea</taxon>
        <taxon>Variosea</taxon>
        <taxon>Cavosteliida</taxon>
        <taxon>Cavosteliaceae</taxon>
        <taxon>Planoprotostelium</taxon>
    </lineage>
</organism>
<dbReference type="Proteomes" id="UP000241769">
    <property type="component" value="Unassembled WGS sequence"/>
</dbReference>
<name>A0A2P6MPV6_9EUKA</name>
<protein>
    <submittedName>
        <fullName evidence="2">Uncharacterized protein</fullName>
    </submittedName>
</protein>
<evidence type="ECO:0000313" key="3">
    <source>
        <dbReference type="Proteomes" id="UP000241769"/>
    </source>
</evidence>
<evidence type="ECO:0000313" key="2">
    <source>
        <dbReference type="EMBL" id="PRP73727.1"/>
    </source>
</evidence>
<dbReference type="InParanoid" id="A0A2P6MPV6"/>